<dbReference type="PRINTS" id="PR00039">
    <property type="entry name" value="HTHLYSR"/>
</dbReference>
<dbReference type="PANTHER" id="PTHR30126">
    <property type="entry name" value="HTH-TYPE TRANSCRIPTIONAL REGULATOR"/>
    <property type="match status" value="1"/>
</dbReference>
<gene>
    <name evidence="6" type="ORF">OU415_03215</name>
</gene>
<dbReference type="Gene3D" id="1.10.10.10">
    <property type="entry name" value="Winged helix-like DNA-binding domain superfamily/Winged helix DNA-binding domain"/>
    <property type="match status" value="1"/>
</dbReference>
<dbReference type="Pfam" id="PF03466">
    <property type="entry name" value="LysR_substrate"/>
    <property type="match status" value="1"/>
</dbReference>
<dbReference type="SUPFAM" id="SSF46785">
    <property type="entry name" value="Winged helix' DNA-binding domain"/>
    <property type="match status" value="1"/>
</dbReference>
<dbReference type="InterPro" id="IPR000847">
    <property type="entry name" value="LysR_HTH_N"/>
</dbReference>
<evidence type="ECO:0000259" key="5">
    <source>
        <dbReference type="PROSITE" id="PS50931"/>
    </source>
</evidence>
<evidence type="ECO:0000256" key="1">
    <source>
        <dbReference type="ARBA" id="ARBA00009437"/>
    </source>
</evidence>
<dbReference type="Pfam" id="PF00126">
    <property type="entry name" value="HTH_1"/>
    <property type="match status" value="1"/>
</dbReference>
<proteinExistence type="inferred from homology"/>
<keyword evidence="2" id="KW-0805">Transcription regulation</keyword>
<name>A0ABT4URU3_9PSEU</name>
<accession>A0ABT4URU3</accession>
<reference evidence="6 7" key="1">
    <citation type="submission" date="2022-11" db="EMBL/GenBank/DDBJ databases">
        <title>Draft genome sequence of Saccharopolyspora sp. WRP15-2 isolated from rhizosphere soils of wild rice in Thailand.</title>
        <authorList>
            <person name="Duangmal K."/>
            <person name="Kammanee S."/>
            <person name="Muangham S."/>
        </authorList>
    </citation>
    <scope>NUCLEOTIDE SEQUENCE [LARGE SCALE GENOMIC DNA]</scope>
    <source>
        <strain evidence="6 7">WRP15-2</strain>
    </source>
</reference>
<organism evidence="6 7">
    <name type="scientific">Saccharopolyspora oryzae</name>
    <dbReference type="NCBI Taxonomy" id="2997343"/>
    <lineage>
        <taxon>Bacteria</taxon>
        <taxon>Bacillati</taxon>
        <taxon>Actinomycetota</taxon>
        <taxon>Actinomycetes</taxon>
        <taxon>Pseudonocardiales</taxon>
        <taxon>Pseudonocardiaceae</taxon>
        <taxon>Saccharopolyspora</taxon>
    </lineage>
</organism>
<dbReference type="Proteomes" id="UP001210380">
    <property type="component" value="Unassembled WGS sequence"/>
</dbReference>
<sequence length="298" mass="32953">MQLNLHRLWIFLHVVDCGGFSAAAQQLFMSQPSVSNQVRQLEQSLKATLIDRSGARIRPTTEGQVLADYARRIFLLAGEAVAAIEQVKNLQAGELVVGGTSTVGTYLLPRLIARFHHRHPDLRFAVRTSNGEQVLRDLLDGEVGIAVFADRPDADQVVVEPMFSDRLVLIAPADHPLAGARATPRDLSGERFLMRERGSATRRLQEETIVHWGLEALEPIDMSSTETLKQGVMAALGVSLISEHAVAHEVREGELAVIHVSPEPPVRPVVIGYRRDRLLSAAERAFLALLHELRDWPT</sequence>
<feature type="domain" description="HTH lysR-type" evidence="5">
    <location>
        <begin position="3"/>
        <end position="60"/>
    </location>
</feature>
<dbReference type="SUPFAM" id="SSF53850">
    <property type="entry name" value="Periplasmic binding protein-like II"/>
    <property type="match status" value="1"/>
</dbReference>
<dbReference type="PANTHER" id="PTHR30126:SF40">
    <property type="entry name" value="HTH-TYPE TRANSCRIPTIONAL REGULATOR GLTR"/>
    <property type="match status" value="1"/>
</dbReference>
<evidence type="ECO:0000313" key="7">
    <source>
        <dbReference type="Proteomes" id="UP001210380"/>
    </source>
</evidence>
<comment type="caution">
    <text evidence="6">The sequence shown here is derived from an EMBL/GenBank/DDBJ whole genome shotgun (WGS) entry which is preliminary data.</text>
</comment>
<keyword evidence="3" id="KW-0238">DNA-binding</keyword>
<evidence type="ECO:0000256" key="3">
    <source>
        <dbReference type="ARBA" id="ARBA00023125"/>
    </source>
</evidence>
<dbReference type="EMBL" id="JAQGLA010000003">
    <property type="protein sequence ID" value="MDA3624431.1"/>
    <property type="molecule type" value="Genomic_DNA"/>
</dbReference>
<dbReference type="Gene3D" id="3.40.190.10">
    <property type="entry name" value="Periplasmic binding protein-like II"/>
    <property type="match status" value="2"/>
</dbReference>
<dbReference type="InterPro" id="IPR036388">
    <property type="entry name" value="WH-like_DNA-bd_sf"/>
</dbReference>
<evidence type="ECO:0000256" key="2">
    <source>
        <dbReference type="ARBA" id="ARBA00023015"/>
    </source>
</evidence>
<evidence type="ECO:0000313" key="6">
    <source>
        <dbReference type="EMBL" id="MDA3624431.1"/>
    </source>
</evidence>
<dbReference type="RefSeq" id="WP_270946998.1">
    <property type="nucleotide sequence ID" value="NZ_JAQGLA010000003.1"/>
</dbReference>
<protein>
    <submittedName>
        <fullName evidence="6">LysR family transcriptional regulator</fullName>
    </submittedName>
</protein>
<keyword evidence="4" id="KW-0804">Transcription</keyword>
<comment type="similarity">
    <text evidence="1">Belongs to the LysR transcriptional regulatory family.</text>
</comment>
<keyword evidence="7" id="KW-1185">Reference proteome</keyword>
<evidence type="ECO:0000256" key="4">
    <source>
        <dbReference type="ARBA" id="ARBA00023163"/>
    </source>
</evidence>
<dbReference type="PROSITE" id="PS50931">
    <property type="entry name" value="HTH_LYSR"/>
    <property type="match status" value="1"/>
</dbReference>
<dbReference type="InterPro" id="IPR005119">
    <property type="entry name" value="LysR_subst-bd"/>
</dbReference>
<dbReference type="InterPro" id="IPR036390">
    <property type="entry name" value="WH_DNA-bd_sf"/>
</dbReference>